<organism evidence="1 3">
    <name type="scientific">Medicago truncatula</name>
    <name type="common">Barrel medic</name>
    <name type="synonym">Medicago tribuloides</name>
    <dbReference type="NCBI Taxonomy" id="3880"/>
    <lineage>
        <taxon>Eukaryota</taxon>
        <taxon>Viridiplantae</taxon>
        <taxon>Streptophyta</taxon>
        <taxon>Embryophyta</taxon>
        <taxon>Tracheophyta</taxon>
        <taxon>Spermatophyta</taxon>
        <taxon>Magnoliopsida</taxon>
        <taxon>eudicotyledons</taxon>
        <taxon>Gunneridae</taxon>
        <taxon>Pentapetalae</taxon>
        <taxon>rosids</taxon>
        <taxon>fabids</taxon>
        <taxon>Fabales</taxon>
        <taxon>Fabaceae</taxon>
        <taxon>Papilionoideae</taxon>
        <taxon>50 kb inversion clade</taxon>
        <taxon>NPAAA clade</taxon>
        <taxon>Hologalegina</taxon>
        <taxon>IRL clade</taxon>
        <taxon>Trifolieae</taxon>
        <taxon>Medicago</taxon>
    </lineage>
</organism>
<evidence type="ECO:0000313" key="1">
    <source>
        <dbReference type="EMBL" id="KEH23061.1"/>
    </source>
</evidence>
<proteinExistence type="predicted"/>
<reference evidence="2" key="3">
    <citation type="submission" date="2015-04" db="UniProtKB">
        <authorList>
            <consortium name="EnsemblPlants"/>
        </authorList>
    </citation>
    <scope>IDENTIFICATION</scope>
    <source>
        <strain evidence="2">cv. Jemalong A17</strain>
    </source>
</reference>
<sequence>MKKHGGISLGVKDFVSDNAIKCGFKDVEVSHMIYGGSIFELDKFYDAQVRYVLHHAQATFHR</sequence>
<dbReference type="EnsemblPlants" id="KEH23061">
    <property type="protein sequence ID" value="KEH23061"/>
    <property type="gene ID" value="MTR_7g065900"/>
</dbReference>
<evidence type="ECO:0000313" key="3">
    <source>
        <dbReference type="Proteomes" id="UP000002051"/>
    </source>
</evidence>
<dbReference type="AlphaFoldDB" id="A0A072U0V1"/>
<name>A0A072U0V1_MEDTR</name>
<evidence type="ECO:0000313" key="2">
    <source>
        <dbReference type="EnsemblPlants" id="KEH23061"/>
    </source>
</evidence>
<dbReference type="EMBL" id="CM001223">
    <property type="protein sequence ID" value="KEH23061.1"/>
    <property type="molecule type" value="Genomic_DNA"/>
</dbReference>
<dbReference type="HOGENOM" id="CLU_2907502_0_0_1"/>
<protein>
    <submittedName>
        <fullName evidence="1 2">Uncharacterized protein</fullName>
    </submittedName>
</protein>
<accession>A0A072U0V1</accession>
<reference evidence="1 3" key="2">
    <citation type="journal article" date="2014" name="BMC Genomics">
        <title>An improved genome release (version Mt4.0) for the model legume Medicago truncatula.</title>
        <authorList>
            <person name="Tang H."/>
            <person name="Krishnakumar V."/>
            <person name="Bidwell S."/>
            <person name="Rosen B."/>
            <person name="Chan A."/>
            <person name="Zhou S."/>
            <person name="Gentzbittel L."/>
            <person name="Childs K.L."/>
            <person name="Yandell M."/>
            <person name="Gundlach H."/>
            <person name="Mayer K.F."/>
            <person name="Schwartz D.C."/>
            <person name="Town C.D."/>
        </authorList>
    </citation>
    <scope>GENOME REANNOTATION</scope>
    <source>
        <strain evidence="1">A17</strain>
        <strain evidence="2 3">cv. Jemalong A17</strain>
    </source>
</reference>
<gene>
    <name evidence="1" type="ordered locus">MTR_7g065900</name>
</gene>
<keyword evidence="3" id="KW-1185">Reference proteome</keyword>
<dbReference type="Proteomes" id="UP000002051">
    <property type="component" value="Unassembled WGS sequence"/>
</dbReference>
<reference evidence="1 3" key="1">
    <citation type="journal article" date="2011" name="Nature">
        <title>The Medicago genome provides insight into the evolution of rhizobial symbioses.</title>
        <authorList>
            <person name="Young N.D."/>
            <person name="Debelle F."/>
            <person name="Oldroyd G.E."/>
            <person name="Geurts R."/>
            <person name="Cannon S.B."/>
            <person name="Udvardi M.K."/>
            <person name="Benedito V.A."/>
            <person name="Mayer K.F."/>
            <person name="Gouzy J."/>
            <person name="Schoof H."/>
            <person name="Van de Peer Y."/>
            <person name="Proost S."/>
            <person name="Cook D.R."/>
            <person name="Meyers B.C."/>
            <person name="Spannagl M."/>
            <person name="Cheung F."/>
            <person name="De Mita S."/>
            <person name="Krishnakumar V."/>
            <person name="Gundlach H."/>
            <person name="Zhou S."/>
            <person name="Mudge J."/>
            <person name="Bharti A.K."/>
            <person name="Murray J.D."/>
            <person name="Naoumkina M.A."/>
            <person name="Rosen B."/>
            <person name="Silverstein K.A."/>
            <person name="Tang H."/>
            <person name="Rombauts S."/>
            <person name="Zhao P.X."/>
            <person name="Zhou P."/>
            <person name="Barbe V."/>
            <person name="Bardou P."/>
            <person name="Bechner M."/>
            <person name="Bellec A."/>
            <person name="Berger A."/>
            <person name="Berges H."/>
            <person name="Bidwell S."/>
            <person name="Bisseling T."/>
            <person name="Choisne N."/>
            <person name="Couloux A."/>
            <person name="Denny R."/>
            <person name="Deshpande S."/>
            <person name="Dai X."/>
            <person name="Doyle J.J."/>
            <person name="Dudez A.M."/>
            <person name="Farmer A.D."/>
            <person name="Fouteau S."/>
            <person name="Franken C."/>
            <person name="Gibelin C."/>
            <person name="Gish J."/>
            <person name="Goldstein S."/>
            <person name="Gonzalez A.J."/>
            <person name="Green P.J."/>
            <person name="Hallab A."/>
            <person name="Hartog M."/>
            <person name="Hua A."/>
            <person name="Humphray S.J."/>
            <person name="Jeong D.H."/>
            <person name="Jing Y."/>
            <person name="Jocker A."/>
            <person name="Kenton S.M."/>
            <person name="Kim D.J."/>
            <person name="Klee K."/>
            <person name="Lai H."/>
            <person name="Lang C."/>
            <person name="Lin S."/>
            <person name="Macmil S.L."/>
            <person name="Magdelenat G."/>
            <person name="Matthews L."/>
            <person name="McCorrison J."/>
            <person name="Monaghan E.L."/>
            <person name="Mun J.H."/>
            <person name="Najar F.Z."/>
            <person name="Nicholson C."/>
            <person name="Noirot C."/>
            <person name="O'Bleness M."/>
            <person name="Paule C.R."/>
            <person name="Poulain J."/>
            <person name="Prion F."/>
            <person name="Qin B."/>
            <person name="Qu C."/>
            <person name="Retzel E.F."/>
            <person name="Riddle C."/>
            <person name="Sallet E."/>
            <person name="Samain S."/>
            <person name="Samson N."/>
            <person name="Sanders I."/>
            <person name="Saurat O."/>
            <person name="Scarpelli C."/>
            <person name="Schiex T."/>
            <person name="Segurens B."/>
            <person name="Severin A.J."/>
            <person name="Sherrier D.J."/>
            <person name="Shi R."/>
            <person name="Sims S."/>
            <person name="Singer S.R."/>
            <person name="Sinharoy S."/>
            <person name="Sterck L."/>
            <person name="Viollet A."/>
            <person name="Wang B.B."/>
            <person name="Wang K."/>
            <person name="Wang M."/>
            <person name="Wang X."/>
            <person name="Warfsmann J."/>
            <person name="Weissenbach J."/>
            <person name="White D.D."/>
            <person name="White J.D."/>
            <person name="Wiley G.B."/>
            <person name="Wincker P."/>
            <person name="Xing Y."/>
            <person name="Yang L."/>
            <person name="Yao Z."/>
            <person name="Ying F."/>
            <person name="Zhai J."/>
            <person name="Zhou L."/>
            <person name="Zuber A."/>
            <person name="Denarie J."/>
            <person name="Dixon R.A."/>
            <person name="May G.D."/>
            <person name="Schwartz D.C."/>
            <person name="Rogers J."/>
            <person name="Quetier F."/>
            <person name="Town C.D."/>
            <person name="Roe B.A."/>
        </authorList>
    </citation>
    <scope>NUCLEOTIDE SEQUENCE [LARGE SCALE GENOMIC DNA]</scope>
    <source>
        <strain evidence="1">A17</strain>
        <strain evidence="2 3">cv. Jemalong A17</strain>
    </source>
</reference>